<dbReference type="Proteomes" id="UP000272771">
    <property type="component" value="Chromosome"/>
</dbReference>
<dbReference type="InterPro" id="IPR006439">
    <property type="entry name" value="HAD-SF_hydro_IA"/>
</dbReference>
<dbReference type="Gene3D" id="3.40.50.1000">
    <property type="entry name" value="HAD superfamily/HAD-like"/>
    <property type="match status" value="1"/>
</dbReference>
<dbReference type="InterPro" id="IPR023214">
    <property type="entry name" value="HAD_sf"/>
</dbReference>
<dbReference type="EC" id="3.6.1.1" evidence="1"/>
<dbReference type="GO" id="GO:0006281">
    <property type="term" value="P:DNA repair"/>
    <property type="evidence" value="ECO:0007669"/>
    <property type="project" value="TreeGrafter"/>
</dbReference>
<dbReference type="Gene3D" id="1.10.150.240">
    <property type="entry name" value="Putative phosphatase, domain 2"/>
    <property type="match status" value="1"/>
</dbReference>
<dbReference type="InterPro" id="IPR050155">
    <property type="entry name" value="HAD-like_hydrolase_sf"/>
</dbReference>
<dbReference type="SFLD" id="SFLDS00003">
    <property type="entry name" value="Haloacid_Dehalogenase"/>
    <property type="match status" value="1"/>
</dbReference>
<evidence type="ECO:0000313" key="2">
    <source>
        <dbReference type="Proteomes" id="UP000272771"/>
    </source>
</evidence>
<name>A0A3S4ZDT4_9NEIS</name>
<sequence>MKPKLVIFDWDGTLADTTNPIIETMQLSFRHCGLQAPEADDIRRLIGYSLPQIMQILAPEADYRTHTELIAAYSGHYLNPNNHHMRLFPDALPCLNELKQQGYWLAVATGKGRTGLDQAIRQTDTADFWLATTCASECPSKPAPDMVFKLCDELGLPAAETVVIGDTTFDLDMAANAKTRGIGITTGAHTAAQLQQSPYLTLLNRLSELPDFLASL</sequence>
<dbReference type="NCBIfam" id="TIGR01549">
    <property type="entry name" value="HAD-SF-IA-v1"/>
    <property type="match status" value="1"/>
</dbReference>
<keyword evidence="1" id="KW-0378">Hydrolase</keyword>
<dbReference type="InterPro" id="IPR041492">
    <property type="entry name" value="HAD_2"/>
</dbReference>
<dbReference type="PANTHER" id="PTHR43434">
    <property type="entry name" value="PHOSPHOGLYCOLATE PHOSPHATASE"/>
    <property type="match status" value="1"/>
</dbReference>
<dbReference type="AlphaFoldDB" id="A0A3S4ZDT4"/>
<dbReference type="InterPro" id="IPR023198">
    <property type="entry name" value="PGP-like_dom2"/>
</dbReference>
<dbReference type="EC" id="3.1.3.18" evidence="1"/>
<gene>
    <name evidence="1" type="primary">ppaX</name>
    <name evidence="1" type="ORF">NCTC12742_01446</name>
</gene>
<dbReference type="InterPro" id="IPR036412">
    <property type="entry name" value="HAD-like_sf"/>
</dbReference>
<dbReference type="EMBL" id="LR134533">
    <property type="protein sequence ID" value="VEJ51548.1"/>
    <property type="molecule type" value="Genomic_DNA"/>
</dbReference>
<dbReference type="Pfam" id="PF13419">
    <property type="entry name" value="HAD_2"/>
    <property type="match status" value="1"/>
</dbReference>
<organism evidence="1 2">
    <name type="scientific">Neisseria weaveri</name>
    <dbReference type="NCBI Taxonomy" id="28091"/>
    <lineage>
        <taxon>Bacteria</taxon>
        <taxon>Pseudomonadati</taxon>
        <taxon>Pseudomonadota</taxon>
        <taxon>Betaproteobacteria</taxon>
        <taxon>Neisseriales</taxon>
        <taxon>Neisseriaceae</taxon>
        <taxon>Neisseria</taxon>
    </lineage>
</organism>
<proteinExistence type="predicted"/>
<dbReference type="GO" id="GO:0008967">
    <property type="term" value="F:phosphoglycolate phosphatase activity"/>
    <property type="evidence" value="ECO:0007669"/>
    <property type="project" value="UniProtKB-EC"/>
</dbReference>
<dbReference type="SUPFAM" id="SSF56784">
    <property type="entry name" value="HAD-like"/>
    <property type="match status" value="1"/>
</dbReference>
<dbReference type="PANTHER" id="PTHR43434:SF24">
    <property type="entry name" value="HYDROLASE-RELATED"/>
    <property type="match status" value="1"/>
</dbReference>
<protein>
    <submittedName>
        <fullName evidence="1">Phosphatase</fullName>
        <ecNumber evidence="1">3.1.3.18</ecNumber>
        <ecNumber evidence="1">3.6.1.1</ecNumber>
    </submittedName>
</protein>
<dbReference type="GO" id="GO:0004427">
    <property type="term" value="F:inorganic diphosphate phosphatase activity"/>
    <property type="evidence" value="ECO:0007669"/>
    <property type="project" value="UniProtKB-EC"/>
</dbReference>
<reference evidence="1 2" key="1">
    <citation type="submission" date="2018-12" db="EMBL/GenBank/DDBJ databases">
        <authorList>
            <consortium name="Pathogen Informatics"/>
        </authorList>
    </citation>
    <scope>NUCLEOTIDE SEQUENCE [LARGE SCALE GENOMIC DNA]</scope>
    <source>
        <strain evidence="1 2">NCTC12742</strain>
    </source>
</reference>
<dbReference type="GO" id="GO:0005829">
    <property type="term" value="C:cytosol"/>
    <property type="evidence" value="ECO:0007669"/>
    <property type="project" value="TreeGrafter"/>
</dbReference>
<dbReference type="RefSeq" id="WP_004283936.1">
    <property type="nucleotide sequence ID" value="NZ_CAUJRG010000001.1"/>
</dbReference>
<dbReference type="OrthoDB" id="9782449at2"/>
<dbReference type="SFLD" id="SFLDG01129">
    <property type="entry name" value="C1.5:_HAD__Beta-PGM__Phosphata"/>
    <property type="match status" value="1"/>
</dbReference>
<dbReference type="STRING" id="28091.SAMEA3174300_00006"/>
<accession>A0A3S4ZDT4</accession>
<evidence type="ECO:0000313" key="1">
    <source>
        <dbReference type="EMBL" id="VEJ51548.1"/>
    </source>
</evidence>
<keyword evidence="2" id="KW-1185">Reference proteome</keyword>